<reference evidence="2 3" key="1">
    <citation type="submission" date="2024-10" db="EMBL/GenBank/DDBJ databases">
        <title>The Natural Products Discovery Center: Release of the First 8490 Sequenced Strains for Exploring Actinobacteria Biosynthetic Diversity.</title>
        <authorList>
            <person name="Kalkreuter E."/>
            <person name="Kautsar S.A."/>
            <person name="Yang D."/>
            <person name="Bader C.D."/>
            <person name="Teijaro C.N."/>
            <person name="Fluegel L."/>
            <person name="Davis C.M."/>
            <person name="Simpson J.R."/>
            <person name="Lauterbach L."/>
            <person name="Steele A.D."/>
            <person name="Gui C."/>
            <person name="Meng S."/>
            <person name="Li G."/>
            <person name="Viehrig K."/>
            <person name="Ye F."/>
            <person name="Su P."/>
            <person name="Kiefer A.F."/>
            <person name="Nichols A."/>
            <person name="Cepeda A.J."/>
            <person name="Yan W."/>
            <person name="Fan B."/>
            <person name="Jiang Y."/>
            <person name="Adhikari A."/>
            <person name="Zheng C.-J."/>
            <person name="Schuster L."/>
            <person name="Cowan T.M."/>
            <person name="Smanski M.J."/>
            <person name="Chevrette M.G."/>
            <person name="De Carvalho L.P.S."/>
            <person name="Shen B."/>
        </authorList>
    </citation>
    <scope>NUCLEOTIDE SEQUENCE [LARGE SCALE GENOMIC DNA]</scope>
    <source>
        <strain evidence="2 3">NPDC049639</strain>
    </source>
</reference>
<feature type="domain" description="CheW-like" evidence="1">
    <location>
        <begin position="48"/>
        <end position="138"/>
    </location>
</feature>
<proteinExistence type="predicted"/>
<gene>
    <name evidence="2" type="ORF">ACIB24_07400</name>
</gene>
<dbReference type="Proteomes" id="UP001612915">
    <property type="component" value="Unassembled WGS sequence"/>
</dbReference>
<name>A0ABW8AKI5_9ACTN</name>
<evidence type="ECO:0000259" key="1">
    <source>
        <dbReference type="Pfam" id="PF01584"/>
    </source>
</evidence>
<sequence>MNAGVGDEPAAEAFGPGGILTLAGQLRDDFDRTFSRPVVPPPSGLVDLLALQVGTERLDIRVDELCRVVTGPVITRLPSPVAAVRGVALVEDTLVTVYDLGVLLGLPATAGGHLLTFAGEPAVGVTVDAVIAHRRIGPRVAAHAPMVTTEDLIERVRSLVHR</sequence>
<dbReference type="Pfam" id="PF01584">
    <property type="entry name" value="CheW"/>
    <property type="match status" value="1"/>
</dbReference>
<accession>A0ABW8AKI5</accession>
<evidence type="ECO:0000313" key="2">
    <source>
        <dbReference type="EMBL" id="MFI7586885.1"/>
    </source>
</evidence>
<dbReference type="EMBL" id="JBITLV010000002">
    <property type="protein sequence ID" value="MFI7586885.1"/>
    <property type="molecule type" value="Genomic_DNA"/>
</dbReference>
<dbReference type="Gene3D" id="2.40.50.180">
    <property type="entry name" value="CheA-289, Domain 4"/>
    <property type="match status" value="1"/>
</dbReference>
<organism evidence="2 3">
    <name type="scientific">Spongisporangium articulatum</name>
    <dbReference type="NCBI Taxonomy" id="3362603"/>
    <lineage>
        <taxon>Bacteria</taxon>
        <taxon>Bacillati</taxon>
        <taxon>Actinomycetota</taxon>
        <taxon>Actinomycetes</taxon>
        <taxon>Kineosporiales</taxon>
        <taxon>Kineosporiaceae</taxon>
        <taxon>Spongisporangium</taxon>
    </lineage>
</organism>
<protein>
    <submittedName>
        <fullName evidence="2">Chemotaxis protein CheW</fullName>
    </submittedName>
</protein>
<dbReference type="SUPFAM" id="SSF50341">
    <property type="entry name" value="CheW-like"/>
    <property type="match status" value="1"/>
</dbReference>
<dbReference type="InterPro" id="IPR036061">
    <property type="entry name" value="CheW-like_dom_sf"/>
</dbReference>
<dbReference type="RefSeq" id="WP_398277471.1">
    <property type="nucleotide sequence ID" value="NZ_JBITLV010000002.1"/>
</dbReference>
<dbReference type="InterPro" id="IPR002545">
    <property type="entry name" value="CheW-lke_dom"/>
</dbReference>
<keyword evidence="3" id="KW-1185">Reference proteome</keyword>
<evidence type="ECO:0000313" key="3">
    <source>
        <dbReference type="Proteomes" id="UP001612915"/>
    </source>
</evidence>
<comment type="caution">
    <text evidence="2">The sequence shown here is derived from an EMBL/GenBank/DDBJ whole genome shotgun (WGS) entry which is preliminary data.</text>
</comment>
<dbReference type="Gene3D" id="2.30.30.40">
    <property type="entry name" value="SH3 Domains"/>
    <property type="match status" value="1"/>
</dbReference>